<keyword evidence="3" id="KW-1185">Reference proteome</keyword>
<gene>
    <name evidence="2" type="ORF">GCM10023167_17740</name>
</gene>
<reference evidence="3" key="1">
    <citation type="journal article" date="2019" name="Int. J. Syst. Evol. Microbiol.">
        <title>The Global Catalogue of Microorganisms (GCM) 10K type strain sequencing project: providing services to taxonomists for standard genome sequencing and annotation.</title>
        <authorList>
            <consortium name="The Broad Institute Genomics Platform"/>
            <consortium name="The Broad Institute Genome Sequencing Center for Infectious Disease"/>
            <person name="Wu L."/>
            <person name="Ma J."/>
        </authorList>
    </citation>
    <scope>NUCLEOTIDE SEQUENCE [LARGE SCALE GENOMIC DNA]</scope>
    <source>
        <strain evidence="3">JCM 17808</strain>
    </source>
</reference>
<organism evidence="2 3">
    <name type="scientific">Brevibacterium pityocampae</name>
    <dbReference type="NCBI Taxonomy" id="506594"/>
    <lineage>
        <taxon>Bacteria</taxon>
        <taxon>Bacillati</taxon>
        <taxon>Actinomycetota</taxon>
        <taxon>Actinomycetes</taxon>
        <taxon>Micrococcales</taxon>
        <taxon>Brevibacteriaceae</taxon>
        <taxon>Brevibacterium</taxon>
    </lineage>
</organism>
<name>A0ABP8JI06_9MICO</name>
<sequence length="169" mass="18762">MDRPPAQTVPVDSGRMNAEHRYTDDGRYIVVNGRRWRATDPEIPPDIKSELVGELMRARRQIKTAGDSARPRVHEAKIALGERGEPWWEPTDEGRRRRAEAVINALLRVRDGGPVCASEVAQTVGGAGWKSCESLVEAVIRDRQHTQAWVPCPSSDEMRVRSPSGDGDG</sequence>
<feature type="region of interest" description="Disordered" evidence="1">
    <location>
        <begin position="1"/>
        <end position="20"/>
    </location>
</feature>
<dbReference type="EMBL" id="BAABGL010000011">
    <property type="protein sequence ID" value="GAA4390871.1"/>
    <property type="molecule type" value="Genomic_DNA"/>
</dbReference>
<evidence type="ECO:0008006" key="4">
    <source>
        <dbReference type="Google" id="ProtNLM"/>
    </source>
</evidence>
<dbReference type="Proteomes" id="UP001500642">
    <property type="component" value="Unassembled WGS sequence"/>
</dbReference>
<evidence type="ECO:0000313" key="3">
    <source>
        <dbReference type="Proteomes" id="UP001500642"/>
    </source>
</evidence>
<evidence type="ECO:0000313" key="2">
    <source>
        <dbReference type="EMBL" id="GAA4390871.1"/>
    </source>
</evidence>
<protein>
    <recommendedName>
        <fullName evidence="4">DUF3253 domain-containing protein</fullName>
    </recommendedName>
</protein>
<evidence type="ECO:0000256" key="1">
    <source>
        <dbReference type="SAM" id="MobiDB-lite"/>
    </source>
</evidence>
<proteinExistence type="predicted"/>
<comment type="caution">
    <text evidence="2">The sequence shown here is derived from an EMBL/GenBank/DDBJ whole genome shotgun (WGS) entry which is preliminary data.</text>
</comment>
<accession>A0ABP8JI06</accession>